<comment type="similarity">
    <text evidence="1 4 6">Belongs to the FtsZ family.</text>
</comment>
<dbReference type="PANTHER" id="PTHR30314">
    <property type="entry name" value="CELL DIVISION PROTEIN FTSZ-RELATED"/>
    <property type="match status" value="1"/>
</dbReference>
<accession>A0A1T1AR42</accession>
<dbReference type="Gene3D" id="3.40.50.1440">
    <property type="entry name" value="Tubulin/FtsZ, GTPase domain"/>
    <property type="match status" value="1"/>
</dbReference>
<dbReference type="GO" id="GO:0005737">
    <property type="term" value="C:cytoplasm"/>
    <property type="evidence" value="ECO:0007669"/>
    <property type="project" value="UniProtKB-SubCell"/>
</dbReference>
<dbReference type="Proteomes" id="UP000190750">
    <property type="component" value="Unassembled WGS sequence"/>
</dbReference>
<dbReference type="GO" id="GO:0032153">
    <property type="term" value="C:cell division site"/>
    <property type="evidence" value="ECO:0007669"/>
    <property type="project" value="UniProtKB-UniRule"/>
</dbReference>
<dbReference type="SUPFAM" id="SSF52490">
    <property type="entry name" value="Tubulin nucleotide-binding domain-like"/>
    <property type="match status" value="1"/>
</dbReference>
<dbReference type="InterPro" id="IPR045061">
    <property type="entry name" value="FtsZ/CetZ"/>
</dbReference>
<evidence type="ECO:0000256" key="4">
    <source>
        <dbReference type="HAMAP-Rule" id="MF_00909"/>
    </source>
</evidence>
<keyword evidence="4" id="KW-0963">Cytoplasm</keyword>
<dbReference type="GO" id="GO:0003924">
    <property type="term" value="F:GTPase activity"/>
    <property type="evidence" value="ECO:0007669"/>
    <property type="project" value="UniProtKB-UniRule"/>
</dbReference>
<dbReference type="SUPFAM" id="SSF55307">
    <property type="entry name" value="Tubulin C-terminal domain-like"/>
    <property type="match status" value="1"/>
</dbReference>
<dbReference type="STRING" id="28066.RF819_07320"/>
<dbReference type="Pfam" id="PF00091">
    <property type="entry name" value="Tubulin"/>
    <property type="match status" value="1"/>
</dbReference>
<reference evidence="9 10" key="1">
    <citation type="submission" date="2017-01" db="EMBL/GenBank/DDBJ databases">
        <title>Genome sequencing of Rhodoferax fermentans JCM 7819.</title>
        <authorList>
            <person name="Kim Y.J."/>
            <person name="Farh M.E.-A."/>
            <person name="Yang D.-C."/>
        </authorList>
    </citation>
    <scope>NUCLEOTIDE SEQUENCE [LARGE SCALE GENOMIC DNA]</scope>
    <source>
        <strain evidence="9 10">JCM 7819</strain>
    </source>
</reference>
<dbReference type="OrthoDB" id="9813375at2"/>
<keyword evidence="3 4" id="KW-0342">GTP-binding</keyword>
<dbReference type="CDD" id="cd02201">
    <property type="entry name" value="FtsZ_type1"/>
    <property type="match status" value="1"/>
</dbReference>
<dbReference type="InterPro" id="IPR020805">
    <property type="entry name" value="Cell_div_FtsZ_CS"/>
</dbReference>
<dbReference type="FunFam" id="3.40.50.1440:FF:000001">
    <property type="entry name" value="Cell division protein FtsZ"/>
    <property type="match status" value="1"/>
</dbReference>
<dbReference type="InterPro" id="IPR008280">
    <property type="entry name" value="Tub_FtsZ_C"/>
</dbReference>
<dbReference type="RefSeq" id="WP_078364370.1">
    <property type="nucleotide sequence ID" value="NZ_MTJN01000002.1"/>
</dbReference>
<comment type="function">
    <text evidence="4 6">Essential cell division protein that forms a contractile ring structure (Z ring) at the future cell division site. The regulation of the ring assembly controls the timing and the location of cell division. One of the functions of the FtsZ ring is to recruit other cell division proteins to the septum to produce a new cell wall between the dividing cells. Binds GTP and shows GTPase activity.</text>
</comment>
<name>A0A1T1AR42_RHOFE</name>
<dbReference type="GO" id="GO:0043093">
    <property type="term" value="P:FtsZ-dependent cytokinesis"/>
    <property type="evidence" value="ECO:0007669"/>
    <property type="project" value="UniProtKB-UniRule"/>
</dbReference>
<feature type="binding site" evidence="4">
    <location>
        <position position="187"/>
    </location>
    <ligand>
        <name>GTP</name>
        <dbReference type="ChEBI" id="CHEBI:37565"/>
    </ligand>
</feature>
<feature type="domain" description="Tubulin/FtsZ GTPase" evidence="7">
    <location>
        <begin position="16"/>
        <end position="205"/>
    </location>
</feature>
<dbReference type="Pfam" id="PF12327">
    <property type="entry name" value="FtsZ_C"/>
    <property type="match status" value="1"/>
</dbReference>
<organism evidence="9 10">
    <name type="scientific">Rhodoferax fermentans</name>
    <dbReference type="NCBI Taxonomy" id="28066"/>
    <lineage>
        <taxon>Bacteria</taxon>
        <taxon>Pseudomonadati</taxon>
        <taxon>Pseudomonadota</taxon>
        <taxon>Betaproteobacteria</taxon>
        <taxon>Burkholderiales</taxon>
        <taxon>Comamonadaceae</taxon>
        <taxon>Rhodoferax</taxon>
    </lineage>
</organism>
<proteinExistence type="inferred from homology"/>
<feature type="binding site" evidence="4">
    <location>
        <begin position="108"/>
        <end position="110"/>
    </location>
    <ligand>
        <name>GTP</name>
        <dbReference type="ChEBI" id="CHEBI:37565"/>
    </ligand>
</feature>
<keyword evidence="2 4" id="KW-0547">Nucleotide-binding</keyword>
<sequence length="418" mass="43332">MPIELIDEETFNQGTQIKVIGVGGGGGNAVAHMIASAVQGVEFICANTDAQALSTSDAHRIIQLGSTGLGAGSKPDKARDAAELAVEHIREAINGAHMLFITAGMGGGTGTGAAPVIARVAREMGILTVGVVTKPFEFEGARRMANADSGLTELEANVDSLIVVLNEKLLEVLGDDATQDDAFAHANDVLKNAVGGIAEIINVPGHVNVDFEDVRTVMGEPGKAMMGTAVSAGPDRARIAAEQAVACPLLEGIDLSGAKGVLVLITAAKGSLKLSESKLAMNTIRAYASPDAHVIYGTAYDDHLGDQIRVTVVATGLSRQGVRPKLVVAPPQQQVQLRTGTHDVPFNVPTLDNPVSSNQVTGLASTTLGRSAPDYGSMATPSVWRTRDRTSAAAKVDALSSGGMDDFEIPAFLRKQAD</sequence>
<dbReference type="SMART" id="SM00864">
    <property type="entry name" value="Tubulin"/>
    <property type="match status" value="1"/>
</dbReference>
<dbReference type="InterPro" id="IPR036525">
    <property type="entry name" value="Tubulin/FtsZ_GTPase_sf"/>
</dbReference>
<evidence type="ECO:0000256" key="6">
    <source>
        <dbReference type="RuleBase" id="RU000631"/>
    </source>
</evidence>
<evidence type="ECO:0000313" key="10">
    <source>
        <dbReference type="Proteomes" id="UP000190750"/>
    </source>
</evidence>
<comment type="subunit">
    <text evidence="4">Homodimer. Polymerizes to form a dynamic ring structure in a strictly GTP-dependent manner. Interacts directly with several other division proteins.</text>
</comment>
<evidence type="ECO:0000313" key="9">
    <source>
        <dbReference type="EMBL" id="OOV06570.1"/>
    </source>
</evidence>
<keyword evidence="4 6" id="KW-0131">Cell cycle</keyword>
<evidence type="ECO:0000256" key="3">
    <source>
        <dbReference type="ARBA" id="ARBA00023134"/>
    </source>
</evidence>
<keyword evidence="10" id="KW-1185">Reference proteome</keyword>
<dbReference type="AlphaFoldDB" id="A0A1T1AR42"/>
<dbReference type="EMBL" id="MTJN01000002">
    <property type="protein sequence ID" value="OOV06570.1"/>
    <property type="molecule type" value="Genomic_DNA"/>
</dbReference>
<dbReference type="InterPro" id="IPR003008">
    <property type="entry name" value="Tubulin_FtsZ_GTPase"/>
</dbReference>
<dbReference type="InterPro" id="IPR018316">
    <property type="entry name" value="Tubulin/FtsZ_2-layer-sand-dom"/>
</dbReference>
<evidence type="ECO:0000256" key="2">
    <source>
        <dbReference type="ARBA" id="ARBA00022741"/>
    </source>
</evidence>
<evidence type="ECO:0000259" key="7">
    <source>
        <dbReference type="SMART" id="SM00864"/>
    </source>
</evidence>
<dbReference type="InterPro" id="IPR000158">
    <property type="entry name" value="Cell_div_FtsZ"/>
</dbReference>
<dbReference type="HAMAP" id="MF_00909">
    <property type="entry name" value="FtsZ"/>
    <property type="match status" value="1"/>
</dbReference>
<dbReference type="GO" id="GO:0000917">
    <property type="term" value="P:division septum assembly"/>
    <property type="evidence" value="ECO:0007669"/>
    <property type="project" value="UniProtKB-KW"/>
</dbReference>
<dbReference type="InterPro" id="IPR024757">
    <property type="entry name" value="FtsZ_C"/>
</dbReference>
<dbReference type="NCBIfam" id="TIGR00065">
    <property type="entry name" value="ftsZ"/>
    <property type="match status" value="1"/>
</dbReference>
<dbReference type="SMART" id="SM00865">
    <property type="entry name" value="Tubulin_C"/>
    <property type="match status" value="1"/>
</dbReference>
<keyword evidence="4 6" id="KW-0717">Septation</keyword>
<comment type="subcellular location">
    <subcellularLocation>
        <location evidence="4">Cytoplasm</location>
    </subcellularLocation>
    <text evidence="4">Assembles at midcell at the inner surface of the cytoplasmic membrane.</text>
</comment>
<protein>
    <recommendedName>
        <fullName evidence="4 5">Cell division protein FtsZ</fullName>
    </recommendedName>
</protein>
<dbReference type="PRINTS" id="PR00423">
    <property type="entry name" value="CELLDVISFTSZ"/>
</dbReference>
<feature type="binding site" evidence="4">
    <location>
        <position position="139"/>
    </location>
    <ligand>
        <name>GTP</name>
        <dbReference type="ChEBI" id="CHEBI:37565"/>
    </ligand>
</feature>
<dbReference type="PANTHER" id="PTHR30314:SF3">
    <property type="entry name" value="MITOCHONDRIAL DIVISION PROTEIN FSZA"/>
    <property type="match status" value="1"/>
</dbReference>
<evidence type="ECO:0000259" key="8">
    <source>
        <dbReference type="SMART" id="SM00865"/>
    </source>
</evidence>
<keyword evidence="4 6" id="KW-0132">Cell division</keyword>
<gene>
    <name evidence="4" type="primary">ftsZ</name>
    <name evidence="9" type="ORF">RF819_07320</name>
</gene>
<evidence type="ECO:0000256" key="1">
    <source>
        <dbReference type="ARBA" id="ARBA00009690"/>
    </source>
</evidence>
<comment type="caution">
    <text evidence="9">The sequence shown here is derived from an EMBL/GenBank/DDBJ whole genome shotgun (WGS) entry which is preliminary data.</text>
</comment>
<feature type="binding site" evidence="4">
    <location>
        <position position="143"/>
    </location>
    <ligand>
        <name>GTP</name>
        <dbReference type="ChEBI" id="CHEBI:37565"/>
    </ligand>
</feature>
<dbReference type="PROSITE" id="PS01135">
    <property type="entry name" value="FTSZ_2"/>
    <property type="match status" value="1"/>
</dbReference>
<feature type="binding site" evidence="4">
    <location>
        <begin position="24"/>
        <end position="28"/>
    </location>
    <ligand>
        <name>GTP</name>
        <dbReference type="ChEBI" id="CHEBI:37565"/>
    </ligand>
</feature>
<dbReference type="GO" id="GO:0005525">
    <property type="term" value="F:GTP binding"/>
    <property type="evidence" value="ECO:0007669"/>
    <property type="project" value="UniProtKB-UniRule"/>
</dbReference>
<feature type="domain" description="Tubulin/FtsZ 2-layer sandwich" evidence="8">
    <location>
        <begin position="207"/>
        <end position="326"/>
    </location>
</feature>
<dbReference type="GO" id="GO:0051258">
    <property type="term" value="P:protein polymerization"/>
    <property type="evidence" value="ECO:0007669"/>
    <property type="project" value="UniProtKB-UniRule"/>
</dbReference>
<evidence type="ECO:0000256" key="5">
    <source>
        <dbReference type="NCBIfam" id="TIGR00065"/>
    </source>
</evidence>